<keyword evidence="1" id="KW-0472">Membrane</keyword>
<feature type="transmembrane region" description="Helical" evidence="1">
    <location>
        <begin position="53"/>
        <end position="74"/>
    </location>
</feature>
<feature type="transmembrane region" description="Helical" evidence="1">
    <location>
        <begin position="161"/>
        <end position="185"/>
    </location>
</feature>
<keyword evidence="3" id="KW-1185">Reference proteome</keyword>
<organism evidence="2 3">
    <name type="scientific">Paenibacillus sacheonensis</name>
    <dbReference type="NCBI Taxonomy" id="742054"/>
    <lineage>
        <taxon>Bacteria</taxon>
        <taxon>Bacillati</taxon>
        <taxon>Bacillota</taxon>
        <taxon>Bacilli</taxon>
        <taxon>Bacillales</taxon>
        <taxon>Paenibacillaceae</taxon>
        <taxon>Paenibacillus</taxon>
    </lineage>
</organism>
<evidence type="ECO:0000313" key="2">
    <source>
        <dbReference type="EMBL" id="NBC71520.1"/>
    </source>
</evidence>
<dbReference type="RefSeq" id="WP_161701558.1">
    <property type="nucleotide sequence ID" value="NZ_JAAAMU010000012.1"/>
</dbReference>
<keyword evidence="1" id="KW-0812">Transmembrane</keyword>
<feature type="transmembrane region" description="Helical" evidence="1">
    <location>
        <begin position="128"/>
        <end position="149"/>
    </location>
</feature>
<proteinExistence type="predicted"/>
<feature type="transmembrane region" description="Helical" evidence="1">
    <location>
        <begin position="298"/>
        <end position="315"/>
    </location>
</feature>
<feature type="transmembrane region" description="Helical" evidence="1">
    <location>
        <begin position="243"/>
        <end position="260"/>
    </location>
</feature>
<accession>A0A7X5C2Q7</accession>
<dbReference type="AlphaFoldDB" id="A0A7X5C2Q7"/>
<feature type="transmembrane region" description="Helical" evidence="1">
    <location>
        <begin position="86"/>
        <end position="108"/>
    </location>
</feature>
<dbReference type="OrthoDB" id="5241899at2"/>
<feature type="transmembrane region" description="Helical" evidence="1">
    <location>
        <begin position="21"/>
        <end position="41"/>
    </location>
</feature>
<name>A0A7X5C2Q7_9BACL</name>
<feature type="transmembrane region" description="Helical" evidence="1">
    <location>
        <begin position="266"/>
        <end position="286"/>
    </location>
</feature>
<dbReference type="EMBL" id="JAAAMU010000012">
    <property type="protein sequence ID" value="NBC71520.1"/>
    <property type="molecule type" value="Genomic_DNA"/>
</dbReference>
<comment type="caution">
    <text evidence="2">The sequence shown here is derived from an EMBL/GenBank/DDBJ whole genome shotgun (WGS) entry which is preliminary data.</text>
</comment>
<feature type="transmembrane region" description="Helical" evidence="1">
    <location>
        <begin position="327"/>
        <end position="347"/>
    </location>
</feature>
<reference evidence="2 3" key="1">
    <citation type="submission" date="2020-01" db="EMBL/GenBank/DDBJ databases">
        <title>Paenibacillus soybeanensis sp. nov. isolated from the nodules of soybean (Glycine max(L.) Merr).</title>
        <authorList>
            <person name="Wang H."/>
        </authorList>
    </citation>
    <scope>NUCLEOTIDE SEQUENCE [LARGE SCALE GENOMIC DNA]</scope>
    <source>
        <strain evidence="2 3">DSM 23054</strain>
    </source>
</reference>
<protein>
    <submittedName>
        <fullName evidence="2">Uncharacterized protein</fullName>
    </submittedName>
</protein>
<gene>
    <name evidence="2" type="ORF">GT003_21205</name>
</gene>
<sequence>MMQVSLAAARGPEVRLSTNKEYITILFGIWLIGGVFVDGFAHNHGVVETFFTPWHAILYSGFMASAIWMGWLLYRSKTQSGSTWREAVPVGYGLGLAGVFIFLLGGLGDMIWHTVFGIEQNVSALLSPTHLVLLIGALLILSSPFRAGWHHASLQKPTWSAFTPIFLSLVATTGAVSFFLMYAWAFRYNLPASSSVDWYAVQFGDGGLIAENNQLRGLSYILIDTVVYMFPVFLLMKRWQLPIGTMGLLFALITVMMNVLDGFQNYPSIFIALGAGLIGDILYRVLRVREGRVSGERILAAVVPIALWSFYYAWMAISDGIGWETELWAGSIVEAALLSMGLQLLAAQKTPAKG</sequence>
<dbReference type="Proteomes" id="UP000558113">
    <property type="component" value="Unassembled WGS sequence"/>
</dbReference>
<feature type="transmembrane region" description="Helical" evidence="1">
    <location>
        <begin position="217"/>
        <end position="236"/>
    </location>
</feature>
<evidence type="ECO:0000313" key="3">
    <source>
        <dbReference type="Proteomes" id="UP000558113"/>
    </source>
</evidence>
<evidence type="ECO:0000256" key="1">
    <source>
        <dbReference type="SAM" id="Phobius"/>
    </source>
</evidence>
<keyword evidence="1" id="KW-1133">Transmembrane helix</keyword>